<dbReference type="InterPro" id="IPR051218">
    <property type="entry name" value="Sec_MonoDiacylglyc_Lipase"/>
</dbReference>
<dbReference type="InterPro" id="IPR002921">
    <property type="entry name" value="Fungal_lipase-type"/>
</dbReference>
<dbReference type="VEuPathDB" id="TriTrypDB:LPAL13_310030300"/>
<dbReference type="Proteomes" id="UP000063063">
    <property type="component" value="Chromosome 31"/>
</dbReference>
<dbReference type="OrthoDB" id="345705at2759"/>
<evidence type="ECO:0000313" key="2">
    <source>
        <dbReference type="EMBL" id="AIO00817.1"/>
    </source>
</evidence>
<evidence type="ECO:0000259" key="1">
    <source>
        <dbReference type="Pfam" id="PF01764"/>
    </source>
</evidence>
<gene>
    <name evidence="2" type="ORF">LPMP_312300</name>
</gene>
<dbReference type="GeneID" id="22577656"/>
<name>A0A088SG78_LEIPA</name>
<reference evidence="2 3" key="1">
    <citation type="journal article" date="2015" name="Sci. Rep.">
        <title>The genome of Leishmania panamensis: insights into genomics of the L. (Viannia) subgenus.</title>
        <authorList>
            <person name="Llanes A."/>
            <person name="Restrepo C.M."/>
            <person name="Vecchio G.D."/>
            <person name="Anguizola F.J."/>
            <person name="Lleonart R."/>
        </authorList>
    </citation>
    <scope>NUCLEOTIDE SEQUENCE [LARGE SCALE GENOMIC DNA]</scope>
    <source>
        <strain evidence="2 3">MHOM/PA/94/PSC-1</strain>
    </source>
</reference>
<dbReference type="AlphaFoldDB" id="A0A088SG78"/>
<protein>
    <submittedName>
        <fullName evidence="2">Lipase, putative</fullName>
        <ecNumber evidence="2">3.1.1.3</ecNumber>
    </submittedName>
</protein>
<dbReference type="EMBL" id="CP009400">
    <property type="protein sequence ID" value="AIO00817.1"/>
    <property type="molecule type" value="Genomic_DNA"/>
</dbReference>
<dbReference type="KEGG" id="lpan:LPMP_312300"/>
<sequence length="373" mass="41937">MPMAITLERRMPQLHSCASLCVTTLLVSLMMLLAFPLFTSLTKKSESIIANTASLDYNVTEGRKALYFCKSAYCPVKSVIEWNCGSACSNATPNFRVFNVYDNTSTGNFGYSGIDNDAGRIVVVFRGTHNTANWIQDLDFWSIPYPNPSCGNNCRIHRGFYRAYSSIRYQLIYDVLSMLERYPSYTLFITGHSLGGAMALLAAIDFTTWNVSKPEVVDNSVQPSSAAPKPSHLAPVMLYTFGEPRVGNQYFTNWSTSVLANEKQFRITHAKDPVPHLPPLSWSYVHVPQEVWYPADDEAVLLCQDNSSTEDPLCSNSVYATRVADHLIYFGICTRCECTAAEMEEIYKYKLPPETYSLLALDYVMNKPRPTVR</sequence>
<dbReference type="InterPro" id="IPR029058">
    <property type="entry name" value="AB_hydrolase_fold"/>
</dbReference>
<dbReference type="PANTHER" id="PTHR45856">
    <property type="entry name" value="ALPHA/BETA-HYDROLASES SUPERFAMILY PROTEIN"/>
    <property type="match status" value="1"/>
</dbReference>
<dbReference type="eggNOG" id="KOG4569">
    <property type="taxonomic scope" value="Eukaryota"/>
</dbReference>
<keyword evidence="2" id="KW-0378">Hydrolase</keyword>
<dbReference type="VEuPathDB" id="TriTrypDB:LPMP_312300"/>
<dbReference type="EC" id="3.1.1.3" evidence="2"/>
<accession>A0A088SG78</accession>
<dbReference type="Gene3D" id="3.40.50.1820">
    <property type="entry name" value="alpha/beta hydrolase"/>
    <property type="match status" value="1"/>
</dbReference>
<organism evidence="2 3">
    <name type="scientific">Leishmania panamensis</name>
    <dbReference type="NCBI Taxonomy" id="5679"/>
    <lineage>
        <taxon>Eukaryota</taxon>
        <taxon>Discoba</taxon>
        <taxon>Euglenozoa</taxon>
        <taxon>Kinetoplastea</taxon>
        <taxon>Metakinetoplastina</taxon>
        <taxon>Trypanosomatida</taxon>
        <taxon>Trypanosomatidae</taxon>
        <taxon>Leishmaniinae</taxon>
        <taxon>Leishmania</taxon>
        <taxon>Leishmania guyanensis species complex</taxon>
    </lineage>
</organism>
<dbReference type="Pfam" id="PF01764">
    <property type="entry name" value="Lipase_3"/>
    <property type="match status" value="1"/>
</dbReference>
<dbReference type="GO" id="GO:0006629">
    <property type="term" value="P:lipid metabolic process"/>
    <property type="evidence" value="ECO:0007669"/>
    <property type="project" value="InterPro"/>
</dbReference>
<feature type="domain" description="Fungal lipase-type" evidence="1">
    <location>
        <begin position="122"/>
        <end position="280"/>
    </location>
</feature>
<proteinExistence type="predicted"/>
<evidence type="ECO:0000313" key="3">
    <source>
        <dbReference type="Proteomes" id="UP000063063"/>
    </source>
</evidence>
<dbReference type="SUPFAM" id="SSF53474">
    <property type="entry name" value="alpha/beta-Hydrolases"/>
    <property type="match status" value="1"/>
</dbReference>
<dbReference type="CDD" id="cd00519">
    <property type="entry name" value="Lipase_3"/>
    <property type="match status" value="1"/>
</dbReference>
<dbReference type="RefSeq" id="XP_010701617.1">
    <property type="nucleotide sequence ID" value="XM_010703315.1"/>
</dbReference>
<dbReference type="GO" id="GO:0004806">
    <property type="term" value="F:triacylglycerol lipase activity"/>
    <property type="evidence" value="ECO:0007669"/>
    <property type="project" value="UniProtKB-EC"/>
</dbReference>
<keyword evidence="3" id="KW-1185">Reference proteome</keyword>
<dbReference type="PANTHER" id="PTHR45856:SF25">
    <property type="entry name" value="FUNGAL LIPASE-LIKE DOMAIN-CONTAINING PROTEIN"/>
    <property type="match status" value="1"/>
</dbReference>